<dbReference type="InterPro" id="IPR001849">
    <property type="entry name" value="PH_domain"/>
</dbReference>
<dbReference type="GO" id="GO:0005085">
    <property type="term" value="F:guanyl-nucleotide exchange factor activity"/>
    <property type="evidence" value="ECO:0007669"/>
    <property type="project" value="InterPro"/>
</dbReference>
<feature type="region of interest" description="Disordered" evidence="1">
    <location>
        <begin position="166"/>
        <end position="215"/>
    </location>
</feature>
<organism evidence="4 5">
    <name type="scientific">Cyprinodon variegatus</name>
    <name type="common">Sheepshead minnow</name>
    <dbReference type="NCBI Taxonomy" id="28743"/>
    <lineage>
        <taxon>Eukaryota</taxon>
        <taxon>Metazoa</taxon>
        <taxon>Chordata</taxon>
        <taxon>Craniata</taxon>
        <taxon>Vertebrata</taxon>
        <taxon>Euteleostomi</taxon>
        <taxon>Actinopterygii</taxon>
        <taxon>Neopterygii</taxon>
        <taxon>Teleostei</taxon>
        <taxon>Neoteleostei</taxon>
        <taxon>Acanthomorphata</taxon>
        <taxon>Ovalentaria</taxon>
        <taxon>Atherinomorphae</taxon>
        <taxon>Cyprinodontiformes</taxon>
        <taxon>Cyprinodontidae</taxon>
        <taxon>Cyprinodon</taxon>
    </lineage>
</organism>
<accession>A0A3Q2C897</accession>
<dbReference type="OMA" id="YCIDHPS"/>
<dbReference type="CDD" id="cd13242">
    <property type="entry name" value="PH_puratrophin-1"/>
    <property type="match status" value="1"/>
</dbReference>
<feature type="region of interest" description="Disordered" evidence="1">
    <location>
        <begin position="964"/>
        <end position="1039"/>
    </location>
</feature>
<feature type="compositionally biased region" description="Polar residues" evidence="1">
    <location>
        <begin position="166"/>
        <end position="175"/>
    </location>
</feature>
<name>A0A3Q2C897_CYPVA</name>
<feature type="compositionally biased region" description="Low complexity" evidence="1">
    <location>
        <begin position="1495"/>
        <end position="1511"/>
    </location>
</feature>
<dbReference type="SMART" id="SM00233">
    <property type="entry name" value="PH"/>
    <property type="match status" value="1"/>
</dbReference>
<feature type="domain" description="PH" evidence="2">
    <location>
        <begin position="1276"/>
        <end position="1384"/>
    </location>
</feature>
<dbReference type="Gene3D" id="1.20.900.10">
    <property type="entry name" value="Dbl homology (DH) domain"/>
    <property type="match status" value="1"/>
</dbReference>
<feature type="compositionally biased region" description="Basic and acidic residues" evidence="1">
    <location>
        <begin position="177"/>
        <end position="193"/>
    </location>
</feature>
<dbReference type="InterPro" id="IPR036865">
    <property type="entry name" value="CRAL-TRIO_dom_sf"/>
</dbReference>
<proteinExistence type="predicted"/>
<dbReference type="SMART" id="SM00325">
    <property type="entry name" value="RhoGEF"/>
    <property type="match status" value="1"/>
</dbReference>
<dbReference type="PROSITE" id="PS50003">
    <property type="entry name" value="PH_DOMAIN"/>
    <property type="match status" value="1"/>
</dbReference>
<evidence type="ECO:0000313" key="5">
    <source>
        <dbReference type="Proteomes" id="UP000265020"/>
    </source>
</evidence>
<dbReference type="CDD" id="cd00160">
    <property type="entry name" value="RhoGEF"/>
    <property type="match status" value="1"/>
</dbReference>
<dbReference type="GeneTree" id="ENSGT00940000158845"/>
<dbReference type="InterPro" id="IPR011993">
    <property type="entry name" value="PH-like_dom_sf"/>
</dbReference>
<reference evidence="4" key="1">
    <citation type="submission" date="2025-08" db="UniProtKB">
        <authorList>
            <consortium name="Ensembl"/>
        </authorList>
    </citation>
    <scope>IDENTIFICATION</scope>
</reference>
<dbReference type="SUPFAM" id="SSF52087">
    <property type="entry name" value="CRAL/TRIO domain"/>
    <property type="match status" value="1"/>
</dbReference>
<feature type="compositionally biased region" description="Basic and acidic residues" evidence="1">
    <location>
        <begin position="387"/>
        <end position="403"/>
    </location>
</feature>
<reference evidence="4" key="2">
    <citation type="submission" date="2025-09" db="UniProtKB">
        <authorList>
            <consortium name="Ensembl"/>
        </authorList>
    </citation>
    <scope>IDENTIFICATION</scope>
</reference>
<sequence length="1557" mass="176141">YPPFHATSPTLLCQVLSVVDSCFRGDGLRYLIHFLLPAKNLLQNLQQDACSPFSGLLFRHEGWPLCIHEKIVVQLCPLDQHLLHPGDFYLLVSPAASAAHSSRHVQQQEVPVEALTSLFSMAWLDSVNRERERRGVSKLERCILSVHGDVFRVPWEDVVYPQFINQPRTTSNPEGESSVKDKNDPNPSEKDVKLLPLPIRPDQSKASVDDEDSEGEYVELTELPRFSPQKGSLTQSINFYSESNKQQKYSEDSGTLMEKLNLQHSYCKNMNGNKHPEGFYCENITEKTKLENSYCEHVGQTTQTEDFQLKRFVEREHSTECYFENITIKKSNLADSVSENQTQNTDYSDSISHAQSEDSYFEIGTLHRPLNELERLNSGQAFPGEPETLHDSENQKPHEEYNSEKPAQPEDSNSEKQHKDFCSDKYMDSYFEKQKPLEDSYSETQMQPEDSCSEKSVDFFSKNQRQLENTFDNEKQPENSYSEKQPEDSYSEKHQHVGYVFEKQQKLDYTSNNQKQLEDSYCKKHVDFYSEKQQHVDSYSKKHEDSNAENQIELEESYSEHRPKLEISYSENLFVDSISENQIQPGNFNTQCVSPLGTRDRGGRTLLTVSTSNPIWLNPDCDHEELLSILLYYTSTLRYAARARGLTVLVDARSAAPPSVLFSALWTLQDASVSIHAVLILASKGWLHVDQAAPVQVEVLSSLKSLQRHVELQQLPAEFGGSFGFSQSSWISFRSVKAWLDEVGELRLKALNEPADSLELLNSKQEEFKEFVTTAYVCPAQRLQHERWEDVSSPDLHAYEVKVHSFWAQLQDFSQRVKGTGQNLERAVQLYRFLDQAYGWALEGMRQLAGLSMEDCMLPDKCRAVIGFLEDYQSNHPPIPESRFQRMKAEAGELRGESGLRQWSFAWSKCQEAKKMFDRKMEAAVSTRDSTSSGEEPGASPSPPAPQRKPFYRYLLRSSSTYEESERRDVCSPIANHSSPRFTSPSSPSFPPSSSSSSRRQQLRKTQSFDSPSLTSDISRCGANPRTLSEPPRRGNTGVFIRGLEVSSTEAADRTLCPRTPVPGWAGPRSPETPGTPAGDGRPRGSKLRHIVEEMVTTERDYVRSLRFIIHHYFPEMERADLPQDLRGKRSIIFGNLEKLLDFHSQFFLKELEACWKHPLRVPHCFLRHQEQFSLYALYSKNKPKSDALLAAHGHAFFRRKQLQLGDKLDLSSYLLKPIQRMSKYALLLSDLIKEVDVAQEAELSALQDATNMVKFQLRHGNDLLAMDAIRDCDVNLKEQGQLIRQDEFTVCSGRRKCQRHVFLFEDLLLFSKPKKMEGGLDVFIYKHSFKTADVGLTESSGDDGLRFEIWFRRRTAKNQTFVLQAATAGIKHAWTGDIARILWTQAARNKEVRLKELLSMGVGSKPFMDIQPSDAAISDRAVHYIMKARGARTRASIAVSAFDHAHPFKRGAPAEPPASGPSSSSLLGPLNLHMLRPLPLTCNSPVPLSAATESSGSSSHCLSGSTGSDSGCVSSHLREALQEEPSALCPTSSSSSSSSSTKQHRRLTSAVSPLDR</sequence>
<evidence type="ECO:0000256" key="1">
    <source>
        <dbReference type="SAM" id="MobiDB-lite"/>
    </source>
</evidence>
<protein>
    <submittedName>
        <fullName evidence="4">Pleckstrin homology domain containing, family G (with RhoGef domain) member 4</fullName>
    </submittedName>
</protein>
<feature type="region of interest" description="Disordered" evidence="1">
    <location>
        <begin position="378"/>
        <end position="419"/>
    </location>
</feature>
<dbReference type="InterPro" id="IPR000219">
    <property type="entry name" value="DH_dom"/>
</dbReference>
<dbReference type="Proteomes" id="UP000265020">
    <property type="component" value="Unassembled WGS sequence"/>
</dbReference>
<dbReference type="InterPro" id="IPR035899">
    <property type="entry name" value="DBL_dom_sf"/>
</dbReference>
<dbReference type="Ensembl" id="ENSCVAT00000014292.1">
    <property type="protein sequence ID" value="ENSCVAP00000000908.1"/>
    <property type="gene ID" value="ENSCVAG00000001864.1"/>
</dbReference>
<feature type="compositionally biased region" description="Polar residues" evidence="1">
    <location>
        <begin position="1004"/>
        <end position="1018"/>
    </location>
</feature>
<feature type="compositionally biased region" description="Low complexity" evidence="1">
    <location>
        <begin position="978"/>
        <end position="1000"/>
    </location>
</feature>
<dbReference type="Gene3D" id="2.30.29.30">
    <property type="entry name" value="Pleckstrin-homology domain (PH domain)/Phosphotyrosine-binding domain (PTB)"/>
    <property type="match status" value="1"/>
</dbReference>
<dbReference type="SUPFAM" id="SSF48065">
    <property type="entry name" value="DBL homology domain (DH-domain)"/>
    <property type="match status" value="1"/>
</dbReference>
<feature type="compositionally biased region" description="Basic and acidic residues" evidence="1">
    <location>
        <begin position="484"/>
        <end position="493"/>
    </location>
</feature>
<dbReference type="PANTHER" id="PTHR45845:SF4">
    <property type="entry name" value="PLECKSTRIN HOMOLOGY DOMAIN CONTAINING, FAMILY G (WITH RHOGEF DOMAIN) MEMBER 4"/>
    <property type="match status" value="1"/>
</dbReference>
<dbReference type="PANTHER" id="PTHR45845">
    <property type="entry name" value="RHO GUANINE NUCLEOTIDE EXCHANGE FACTOR-RELATED"/>
    <property type="match status" value="1"/>
</dbReference>
<feature type="region of interest" description="Disordered" evidence="1">
    <location>
        <begin position="1490"/>
        <end position="1557"/>
    </location>
</feature>
<feature type="region of interest" description="Disordered" evidence="1">
    <location>
        <begin position="1051"/>
        <end position="1086"/>
    </location>
</feature>
<dbReference type="InterPro" id="IPR052231">
    <property type="entry name" value="Rho_GEF_signaling-related"/>
</dbReference>
<feature type="domain" description="DH" evidence="3">
    <location>
        <begin position="1087"/>
        <end position="1264"/>
    </location>
</feature>
<evidence type="ECO:0000259" key="3">
    <source>
        <dbReference type="PROSITE" id="PS50010"/>
    </source>
</evidence>
<dbReference type="PROSITE" id="PS50010">
    <property type="entry name" value="DH_2"/>
    <property type="match status" value="1"/>
</dbReference>
<evidence type="ECO:0000259" key="2">
    <source>
        <dbReference type="PROSITE" id="PS50003"/>
    </source>
</evidence>
<feature type="region of interest" description="Disordered" evidence="1">
    <location>
        <begin position="468"/>
        <end position="493"/>
    </location>
</feature>
<dbReference type="InterPro" id="IPR055251">
    <property type="entry name" value="SOS1_NGEF_PH"/>
</dbReference>
<dbReference type="Pfam" id="PF22697">
    <property type="entry name" value="SOS1_NGEF_PH"/>
    <property type="match status" value="1"/>
</dbReference>
<keyword evidence="5" id="KW-1185">Reference proteome</keyword>
<evidence type="ECO:0000313" key="4">
    <source>
        <dbReference type="Ensembl" id="ENSCVAP00000000908.1"/>
    </source>
</evidence>
<dbReference type="Pfam" id="PF00621">
    <property type="entry name" value="RhoGEF"/>
    <property type="match status" value="1"/>
</dbReference>
<feature type="region of interest" description="Disordered" evidence="1">
    <location>
        <begin position="920"/>
        <end position="951"/>
    </location>
</feature>
<dbReference type="SUPFAM" id="SSF50729">
    <property type="entry name" value="PH domain-like"/>
    <property type="match status" value="1"/>
</dbReference>